<comment type="domain">
    <text evidence="6">Has an N-terminal Jag-N domain and 2 RNA-binding domains (KH and R3H).</text>
</comment>
<comment type="subunit">
    <text evidence="6">Forms a complex with KhpA.</text>
</comment>
<dbReference type="PANTHER" id="PTHR35800:SF1">
    <property type="entry name" value="RNA-BINDING PROTEIN KHPB"/>
    <property type="match status" value="1"/>
</dbReference>
<accession>A0A143YYD6</accession>
<dbReference type="Pfam" id="PF14804">
    <property type="entry name" value="Jag_N"/>
    <property type="match status" value="1"/>
</dbReference>
<gene>
    <name evidence="6" type="primary">khpB</name>
    <name evidence="6" type="synonym">eloR</name>
    <name evidence="8" type="ORF">Tpal_2502</name>
</gene>
<protein>
    <recommendedName>
        <fullName evidence="6">RNA-binding protein KhpB</fullName>
    </recommendedName>
    <alternativeName>
        <fullName evidence="6">RNA-binding protein EloR</fullName>
    </alternativeName>
</protein>
<keyword evidence="9" id="KW-1185">Reference proteome</keyword>
<dbReference type="SMART" id="SM01245">
    <property type="entry name" value="Jag_N"/>
    <property type="match status" value="1"/>
</dbReference>
<dbReference type="Gene3D" id="3.30.1370.50">
    <property type="entry name" value="R3H-like domain"/>
    <property type="match status" value="1"/>
</dbReference>
<dbReference type="GO" id="GO:0005737">
    <property type="term" value="C:cytoplasm"/>
    <property type="evidence" value="ECO:0007669"/>
    <property type="project" value="UniProtKB-SubCell"/>
</dbReference>
<evidence type="ECO:0000259" key="7">
    <source>
        <dbReference type="PROSITE" id="PS51061"/>
    </source>
</evidence>
<dbReference type="InterPro" id="IPR032782">
    <property type="entry name" value="KhpB_N"/>
</dbReference>
<evidence type="ECO:0000256" key="4">
    <source>
        <dbReference type="ARBA" id="ARBA00023186"/>
    </source>
</evidence>
<dbReference type="Proteomes" id="UP000242754">
    <property type="component" value="Unassembled WGS sequence"/>
</dbReference>
<comment type="similarity">
    <text evidence="6">Belongs to the KhpB RNA-binding protein family.</text>
</comment>
<name>A0A143YYD6_9LACT</name>
<dbReference type="Gene3D" id="3.30.30.80">
    <property type="entry name" value="probable RNA-binding protein from clostridium symbiosum atcc 14940"/>
    <property type="match status" value="1"/>
</dbReference>
<comment type="caution">
    <text evidence="6">Lacks conserved residue(s) required for the propagation of feature annotation.</text>
</comment>
<dbReference type="InterPro" id="IPR038247">
    <property type="entry name" value="Jag_N_dom_sf"/>
</dbReference>
<keyword evidence="1 6" id="KW-0963">Cytoplasm</keyword>
<dbReference type="Pfam" id="PF01424">
    <property type="entry name" value="R3H"/>
    <property type="match status" value="1"/>
</dbReference>
<evidence type="ECO:0000256" key="6">
    <source>
        <dbReference type="HAMAP-Rule" id="MF_00867"/>
    </source>
</evidence>
<evidence type="ECO:0000256" key="5">
    <source>
        <dbReference type="ARBA" id="ARBA00023316"/>
    </source>
</evidence>
<dbReference type="InterPro" id="IPR036867">
    <property type="entry name" value="R3H_dom_sf"/>
</dbReference>
<dbReference type="AlphaFoldDB" id="A0A143YYD6"/>
<comment type="function">
    <text evidence="6">A probable RNA chaperone. Forms a complex with KhpA which binds to cellular RNA and controls its expression. Plays a role in peptidoglycan (PG) homeostasis and cell length regulation.</text>
</comment>
<dbReference type="InterPro" id="IPR039247">
    <property type="entry name" value="KhpB"/>
</dbReference>
<dbReference type="OrthoDB" id="9794483at2"/>
<dbReference type="PROSITE" id="PS51061">
    <property type="entry name" value="R3H"/>
    <property type="match status" value="1"/>
</dbReference>
<comment type="subcellular location">
    <subcellularLocation>
        <location evidence="6">Cytoplasm</location>
    </subcellularLocation>
</comment>
<dbReference type="SUPFAM" id="SSF82708">
    <property type="entry name" value="R3H domain"/>
    <property type="match status" value="1"/>
</dbReference>
<keyword evidence="5 6" id="KW-0961">Cell wall biogenesis/degradation</keyword>
<reference evidence="8 9" key="1">
    <citation type="submission" date="2016-02" db="EMBL/GenBank/DDBJ databases">
        <authorList>
            <person name="Wen L."/>
            <person name="He K."/>
            <person name="Yang H."/>
        </authorList>
    </citation>
    <scope>NUCLEOTIDE SEQUENCE [LARGE SCALE GENOMIC DNA]</scope>
    <source>
        <strain evidence="8">Trichococcus palustris</strain>
    </source>
</reference>
<dbReference type="SMART" id="SM00393">
    <property type="entry name" value="R3H"/>
    <property type="match status" value="1"/>
</dbReference>
<dbReference type="NCBIfam" id="NF041568">
    <property type="entry name" value="Jag_EloR"/>
    <property type="match status" value="1"/>
</dbReference>
<dbReference type="STRING" id="140314.SAMN04488076_1086"/>
<dbReference type="InterPro" id="IPR038008">
    <property type="entry name" value="Jag_KH"/>
</dbReference>
<evidence type="ECO:0000313" key="8">
    <source>
        <dbReference type="EMBL" id="CZR00315.1"/>
    </source>
</evidence>
<dbReference type="GO" id="GO:0009252">
    <property type="term" value="P:peptidoglycan biosynthetic process"/>
    <property type="evidence" value="ECO:0007669"/>
    <property type="project" value="UniProtKB-UniRule"/>
</dbReference>
<keyword evidence="4 6" id="KW-0143">Chaperone</keyword>
<dbReference type="CDD" id="cd02644">
    <property type="entry name" value="R3H_jag"/>
    <property type="match status" value="1"/>
</dbReference>
<dbReference type="GO" id="GO:0071555">
    <property type="term" value="P:cell wall organization"/>
    <property type="evidence" value="ECO:0007669"/>
    <property type="project" value="UniProtKB-KW"/>
</dbReference>
<evidence type="ECO:0000313" key="9">
    <source>
        <dbReference type="Proteomes" id="UP000242754"/>
    </source>
</evidence>
<dbReference type="HAMAP" id="MF_00867">
    <property type="entry name" value="KhpB"/>
    <property type="match status" value="1"/>
</dbReference>
<keyword evidence="3 6" id="KW-0133">Cell shape</keyword>
<sequence>MDKVISKDTTVDKAIRKGLDMLGIENHEADIVVVSEGKKGLFGFGQKEAVVEITRKEIMDFEEAGDIQLAENEEKVEHIEEDLEEDYPETAKEILAEKHKAEVVMIAAEDDEEDYEDEFGEEGGLEEAIAHVIAYLTDISEVYGAPAIVTVEEKNRSLIFHMDSKKPGLLIGKYGKIVNALQILAQAMVQRYVRHRISVVVNVGDYRERRASVLESIADRTADRVIRTKQPVFLEPLPAFERKQIHARLSQNKQITTHSEGKEPHRYLVVEIAE</sequence>
<keyword evidence="2 6" id="KW-0694">RNA-binding</keyword>
<dbReference type="RefSeq" id="WP_087034014.1">
    <property type="nucleotide sequence ID" value="NZ_FJNE01000009.1"/>
</dbReference>
<dbReference type="Pfam" id="PF13083">
    <property type="entry name" value="KH_KhpA-B"/>
    <property type="match status" value="1"/>
</dbReference>
<dbReference type="GO" id="GO:0008360">
    <property type="term" value="P:regulation of cell shape"/>
    <property type="evidence" value="ECO:0007669"/>
    <property type="project" value="UniProtKB-KW"/>
</dbReference>
<dbReference type="EMBL" id="FJNE01000009">
    <property type="protein sequence ID" value="CZR00315.1"/>
    <property type="molecule type" value="Genomic_DNA"/>
</dbReference>
<dbReference type="CDD" id="cd02414">
    <property type="entry name" value="KH-II_Jag"/>
    <property type="match status" value="1"/>
</dbReference>
<evidence type="ECO:0000256" key="2">
    <source>
        <dbReference type="ARBA" id="ARBA00022884"/>
    </source>
</evidence>
<dbReference type="InterPro" id="IPR034079">
    <property type="entry name" value="R3H_KhpB"/>
</dbReference>
<dbReference type="PANTHER" id="PTHR35800">
    <property type="entry name" value="PROTEIN JAG"/>
    <property type="match status" value="1"/>
</dbReference>
<evidence type="ECO:0000256" key="3">
    <source>
        <dbReference type="ARBA" id="ARBA00022960"/>
    </source>
</evidence>
<feature type="domain" description="R3H" evidence="7">
    <location>
        <begin position="208"/>
        <end position="274"/>
    </location>
</feature>
<dbReference type="GO" id="GO:0003723">
    <property type="term" value="F:RNA binding"/>
    <property type="evidence" value="ECO:0007669"/>
    <property type="project" value="UniProtKB-UniRule"/>
</dbReference>
<organism evidence="8 9">
    <name type="scientific">Trichococcus palustris</name>
    <dbReference type="NCBI Taxonomy" id="140314"/>
    <lineage>
        <taxon>Bacteria</taxon>
        <taxon>Bacillati</taxon>
        <taxon>Bacillota</taxon>
        <taxon>Bacilli</taxon>
        <taxon>Lactobacillales</taxon>
        <taxon>Carnobacteriaceae</taxon>
        <taxon>Trichococcus</taxon>
    </lineage>
</organism>
<proteinExistence type="inferred from homology"/>
<dbReference type="InterPro" id="IPR001374">
    <property type="entry name" value="R3H_dom"/>
</dbReference>
<dbReference type="InterPro" id="IPR015946">
    <property type="entry name" value="KH_dom-like_a/b"/>
</dbReference>
<dbReference type="Gene3D" id="3.30.300.20">
    <property type="match status" value="1"/>
</dbReference>
<evidence type="ECO:0000256" key="1">
    <source>
        <dbReference type="ARBA" id="ARBA00022490"/>
    </source>
</evidence>